<sequence length="691" mass="76898">MLQSANSFYPDRKRYYRRRNVASQSGLGRSQAVACFALAVYRLRSVERRMTYDTYKRPTISHKPPLGELRSWPALTDDGRTCVLWRIVSTSSALVSHLLLENENRSARVCADSSLSGDRLNARGRGGLSIHMLFRRAWDPSGPATTGTTTPPSEESPTTPVASPGTFGILANWYTRLSAIRKRHGVGFSPKAMLKKVLNVIVINNAYSWDARTLMDQRLWPVLFATSSFQHILLLGPALFATSRFQHIVLLWSVLFATSRFRHIILLWSVLFATSSFQHIVLLWSVLFATSRFQHILLLWSVLFAISRFQHIVLLWSVLFATSRSRHIVLLWSVLFAISRFRHIVLLWSVLFATSRSPHIVLLWSVLFATSLSNTFSSCGSEPKFAWRESGKPFRNTPPPPIHPTEIRTSVSPSSAVELNTTSALANYATWRFFDANAAALVPIVGGGSTGVTSPARHSAAPAKSLRVNTDRPEYLSGPRLSLRDQAAQIPLDFKIFCNDCSFLEAVCTHSNKRATHDLLSRATKVRECKLLPVADPFLEKVNISDLVNSGLSALRLNRGIANSRGYEEVNPHLRGGRVENHLGKTTPVHPTEIRTPISPSSAVELNTTSALANYATEAERVNYSNLSLCSPAHNFYGTTSSRGKQAKRYGCFGRRLVSKHECACPPLFLVGHTRPSSTEKTNVTQYIAGN</sequence>
<keyword evidence="2" id="KW-0812">Transmembrane</keyword>
<feature type="compositionally biased region" description="Low complexity" evidence="1">
    <location>
        <begin position="140"/>
        <end position="161"/>
    </location>
</feature>
<accession>A0A7R9FL08</accession>
<gene>
    <name evidence="3" type="ORF">TTEB3V08_LOCUS3601</name>
</gene>
<organism evidence="3">
    <name type="scientific">Timema tahoe</name>
    <dbReference type="NCBI Taxonomy" id="61484"/>
    <lineage>
        <taxon>Eukaryota</taxon>
        <taxon>Metazoa</taxon>
        <taxon>Ecdysozoa</taxon>
        <taxon>Arthropoda</taxon>
        <taxon>Hexapoda</taxon>
        <taxon>Insecta</taxon>
        <taxon>Pterygota</taxon>
        <taxon>Neoptera</taxon>
        <taxon>Polyneoptera</taxon>
        <taxon>Phasmatodea</taxon>
        <taxon>Timematodea</taxon>
        <taxon>Timematoidea</taxon>
        <taxon>Timematidae</taxon>
        <taxon>Timema</taxon>
    </lineage>
</organism>
<dbReference type="EMBL" id="OE000946">
    <property type="protein sequence ID" value="CAD7455534.1"/>
    <property type="molecule type" value="Genomic_DNA"/>
</dbReference>
<protein>
    <submittedName>
        <fullName evidence="3">Uncharacterized protein</fullName>
    </submittedName>
</protein>
<feature type="transmembrane region" description="Helical" evidence="2">
    <location>
        <begin position="219"/>
        <end position="241"/>
    </location>
</feature>
<feature type="transmembrane region" description="Helical" evidence="2">
    <location>
        <begin position="296"/>
        <end position="318"/>
    </location>
</feature>
<keyword evidence="2" id="KW-1133">Transmembrane helix</keyword>
<evidence type="ECO:0000256" key="1">
    <source>
        <dbReference type="SAM" id="MobiDB-lite"/>
    </source>
</evidence>
<keyword evidence="2" id="KW-0472">Membrane</keyword>
<proteinExistence type="predicted"/>
<dbReference type="AlphaFoldDB" id="A0A7R9FL08"/>
<evidence type="ECO:0000313" key="3">
    <source>
        <dbReference type="EMBL" id="CAD7455534.1"/>
    </source>
</evidence>
<reference evidence="3" key="1">
    <citation type="submission" date="2020-11" db="EMBL/GenBank/DDBJ databases">
        <authorList>
            <person name="Tran Van P."/>
        </authorList>
    </citation>
    <scope>NUCLEOTIDE SEQUENCE</scope>
</reference>
<feature type="region of interest" description="Disordered" evidence="1">
    <location>
        <begin position="139"/>
        <end position="161"/>
    </location>
</feature>
<evidence type="ECO:0000256" key="2">
    <source>
        <dbReference type="SAM" id="Phobius"/>
    </source>
</evidence>
<name>A0A7R9FL08_9NEOP</name>
<feature type="transmembrane region" description="Helical" evidence="2">
    <location>
        <begin position="261"/>
        <end position="284"/>
    </location>
</feature>
<feature type="transmembrane region" description="Helical" evidence="2">
    <location>
        <begin position="330"/>
        <end position="353"/>
    </location>
</feature>